<evidence type="ECO:0000313" key="4">
    <source>
        <dbReference type="EMBL" id="CAC5421360.1"/>
    </source>
</evidence>
<keyword evidence="3" id="KW-0732">Signal</keyword>
<keyword evidence="2" id="KW-0472">Membrane</keyword>
<feature type="region of interest" description="Disordered" evidence="1">
    <location>
        <begin position="175"/>
        <end position="239"/>
    </location>
</feature>
<evidence type="ECO:0000256" key="3">
    <source>
        <dbReference type="SAM" id="SignalP"/>
    </source>
</evidence>
<keyword evidence="5" id="KW-1185">Reference proteome</keyword>
<sequence>MRMNTLKVILSIYFSGIITVTVSSSNGPTIADVNISNDTSTQSIKAATHGVTVSSYGASSDLSEGTTQGNSTNIPYITDTTENQNHSSVSTAVTVPETSNPSTVPDKTTIAVQSTSSNPTTTHGHSSGDGSGFNGLSFGIGACISIVNGATVSTAAVSVTSGNDTSIVPVETTSNPVTITTGAGTTLNAQTTTTQPPKTGDTTQPSKPMETTQPSTKPAASTGTTPKKPTTTIKPGRKFDGPSFGGGFGLAAGLVIIFGIGYCCYTRRKSSSGYSQY</sequence>
<feature type="compositionally biased region" description="Low complexity" evidence="1">
    <location>
        <begin position="214"/>
        <end position="234"/>
    </location>
</feature>
<evidence type="ECO:0000313" key="5">
    <source>
        <dbReference type="Proteomes" id="UP000507470"/>
    </source>
</evidence>
<name>A0A6J8ELA9_MYTCO</name>
<dbReference type="OrthoDB" id="6143620at2759"/>
<keyword evidence="2" id="KW-1133">Transmembrane helix</keyword>
<evidence type="ECO:0000256" key="1">
    <source>
        <dbReference type="SAM" id="MobiDB-lite"/>
    </source>
</evidence>
<dbReference type="Proteomes" id="UP000507470">
    <property type="component" value="Unassembled WGS sequence"/>
</dbReference>
<protein>
    <recommendedName>
        <fullName evidence="6">CD164</fullName>
    </recommendedName>
</protein>
<proteinExistence type="predicted"/>
<reference evidence="4 5" key="1">
    <citation type="submission" date="2020-06" db="EMBL/GenBank/DDBJ databases">
        <authorList>
            <person name="Li R."/>
            <person name="Bekaert M."/>
        </authorList>
    </citation>
    <scope>NUCLEOTIDE SEQUENCE [LARGE SCALE GENOMIC DNA]</scope>
    <source>
        <strain evidence="5">wild</strain>
    </source>
</reference>
<feature type="signal peptide" evidence="3">
    <location>
        <begin position="1"/>
        <end position="23"/>
    </location>
</feature>
<gene>
    <name evidence="4" type="ORF">MCOR_53494</name>
</gene>
<dbReference type="EMBL" id="CACVKT020009348">
    <property type="protein sequence ID" value="CAC5421360.1"/>
    <property type="molecule type" value="Genomic_DNA"/>
</dbReference>
<accession>A0A6J8ELA9</accession>
<feature type="transmembrane region" description="Helical" evidence="2">
    <location>
        <begin position="244"/>
        <end position="265"/>
    </location>
</feature>
<keyword evidence="2" id="KW-0812">Transmembrane</keyword>
<feature type="chain" id="PRO_5027035364" description="CD164" evidence="3">
    <location>
        <begin position="24"/>
        <end position="277"/>
    </location>
</feature>
<evidence type="ECO:0000256" key="2">
    <source>
        <dbReference type="SAM" id="Phobius"/>
    </source>
</evidence>
<feature type="compositionally biased region" description="Low complexity" evidence="1">
    <location>
        <begin position="180"/>
        <end position="205"/>
    </location>
</feature>
<organism evidence="4 5">
    <name type="scientific">Mytilus coruscus</name>
    <name type="common">Sea mussel</name>
    <dbReference type="NCBI Taxonomy" id="42192"/>
    <lineage>
        <taxon>Eukaryota</taxon>
        <taxon>Metazoa</taxon>
        <taxon>Spiralia</taxon>
        <taxon>Lophotrochozoa</taxon>
        <taxon>Mollusca</taxon>
        <taxon>Bivalvia</taxon>
        <taxon>Autobranchia</taxon>
        <taxon>Pteriomorphia</taxon>
        <taxon>Mytilida</taxon>
        <taxon>Mytiloidea</taxon>
        <taxon>Mytilidae</taxon>
        <taxon>Mytilinae</taxon>
        <taxon>Mytilus</taxon>
    </lineage>
</organism>
<dbReference type="AlphaFoldDB" id="A0A6J8ELA9"/>
<evidence type="ECO:0008006" key="6">
    <source>
        <dbReference type="Google" id="ProtNLM"/>
    </source>
</evidence>